<dbReference type="Proteomes" id="UP001152747">
    <property type="component" value="Unassembled WGS sequence"/>
</dbReference>
<evidence type="ECO:0000256" key="1">
    <source>
        <dbReference type="SAM" id="Phobius"/>
    </source>
</evidence>
<keyword evidence="1" id="KW-1133">Transmembrane helix</keyword>
<reference evidence="2" key="1">
    <citation type="submission" date="2022-11" db="EMBL/GenBank/DDBJ databases">
        <authorList>
            <person name="Kikuchi T."/>
        </authorList>
    </citation>
    <scope>NUCLEOTIDE SEQUENCE</scope>
    <source>
        <strain evidence="2">PS1010</strain>
    </source>
</reference>
<dbReference type="EMBL" id="CANHGI010000003">
    <property type="protein sequence ID" value="CAI5444180.1"/>
    <property type="molecule type" value="Genomic_DNA"/>
</dbReference>
<evidence type="ECO:0000313" key="2">
    <source>
        <dbReference type="EMBL" id="CAI5444180.1"/>
    </source>
</evidence>
<comment type="caution">
    <text evidence="2">The sequence shown here is derived from an EMBL/GenBank/DDBJ whole genome shotgun (WGS) entry which is preliminary data.</text>
</comment>
<sequence length="266" mass="30523">MTSTREWLTKVKKSMTNLVLTADQQRDSANNNPYFMILAFIVPIFSTKYLILNYIAHDFYTKYDADFIIANYVANIMEVLRSFIPHIFIGIPLEISNGPLQTSIFYIFGLVYPNIIGSVLNDYQDYHCETAGQALIGLHFANIVKNWPTFSYKKTRIIGLFILLVTTESIQNVLFYDVGTLRFVLYHTTCGIAGVLFGFLAGYYWIYRQQKEDGPTTKWRSSAISLTLLTAYLILAEFSGLHMTDEEWHQQLANHPEFGGFFPIIV</sequence>
<evidence type="ECO:0000313" key="3">
    <source>
        <dbReference type="Proteomes" id="UP001152747"/>
    </source>
</evidence>
<feature type="transmembrane region" description="Helical" evidence="1">
    <location>
        <begin position="34"/>
        <end position="52"/>
    </location>
</feature>
<keyword evidence="3" id="KW-1185">Reference proteome</keyword>
<feature type="transmembrane region" description="Helical" evidence="1">
    <location>
        <begin position="219"/>
        <end position="238"/>
    </location>
</feature>
<keyword evidence="1" id="KW-0812">Transmembrane</keyword>
<organism evidence="2 3">
    <name type="scientific">Caenorhabditis angaria</name>
    <dbReference type="NCBI Taxonomy" id="860376"/>
    <lineage>
        <taxon>Eukaryota</taxon>
        <taxon>Metazoa</taxon>
        <taxon>Ecdysozoa</taxon>
        <taxon>Nematoda</taxon>
        <taxon>Chromadorea</taxon>
        <taxon>Rhabditida</taxon>
        <taxon>Rhabditina</taxon>
        <taxon>Rhabditomorpha</taxon>
        <taxon>Rhabditoidea</taxon>
        <taxon>Rhabditidae</taxon>
        <taxon>Peloderinae</taxon>
        <taxon>Caenorhabditis</taxon>
    </lineage>
</organism>
<feature type="transmembrane region" description="Helical" evidence="1">
    <location>
        <begin position="157"/>
        <end position="178"/>
    </location>
</feature>
<evidence type="ECO:0008006" key="4">
    <source>
        <dbReference type="Google" id="ProtNLM"/>
    </source>
</evidence>
<feature type="transmembrane region" description="Helical" evidence="1">
    <location>
        <begin position="184"/>
        <end position="207"/>
    </location>
</feature>
<gene>
    <name evidence="2" type="ORF">CAMP_LOCUS6817</name>
</gene>
<keyword evidence="1" id="KW-0472">Membrane</keyword>
<proteinExistence type="predicted"/>
<protein>
    <recommendedName>
        <fullName evidence="4">Peptidase S54 rhomboid domain-containing protein</fullName>
    </recommendedName>
</protein>
<dbReference type="AlphaFoldDB" id="A0A9P1IGG9"/>
<name>A0A9P1IGG9_9PELO</name>
<accession>A0A9P1IGG9</accession>